<keyword evidence="2" id="KW-0812">Transmembrane</keyword>
<reference evidence="4" key="1">
    <citation type="journal article" date="2014" name="Genome Announc.">
        <title>Genome sequence and annotation of Acremonium chrysogenum, producer of the beta-lactam antibiotic cephalosporin C.</title>
        <authorList>
            <person name="Terfehr D."/>
            <person name="Dahlmann T.A."/>
            <person name="Specht T."/>
            <person name="Zadra I."/>
            <person name="Kuernsteiner H."/>
            <person name="Kueck U."/>
        </authorList>
    </citation>
    <scope>NUCLEOTIDE SEQUENCE [LARGE SCALE GENOMIC DNA]</scope>
    <source>
        <strain evidence="4">ATCC 11550 / CBS 779.69 / DSM 880 / IAM 14645 / JCM 23072 / IMI 49137</strain>
    </source>
</reference>
<feature type="compositionally biased region" description="Low complexity" evidence="1">
    <location>
        <begin position="99"/>
        <end position="112"/>
    </location>
</feature>
<evidence type="ECO:0000256" key="2">
    <source>
        <dbReference type="SAM" id="Phobius"/>
    </source>
</evidence>
<evidence type="ECO:0000313" key="4">
    <source>
        <dbReference type="Proteomes" id="UP000029964"/>
    </source>
</evidence>
<dbReference type="OrthoDB" id="5343688at2759"/>
<proteinExistence type="predicted"/>
<comment type="caution">
    <text evidence="3">The sequence shown here is derived from an EMBL/GenBank/DDBJ whole genome shotgun (WGS) entry which is preliminary data.</text>
</comment>
<dbReference type="InterPro" id="IPR016181">
    <property type="entry name" value="Acyl_CoA_acyltransferase"/>
</dbReference>
<dbReference type="AlphaFoldDB" id="A0A086STH9"/>
<keyword evidence="2" id="KW-0472">Membrane</keyword>
<feature type="transmembrane region" description="Helical" evidence="2">
    <location>
        <begin position="166"/>
        <end position="186"/>
    </location>
</feature>
<feature type="transmembrane region" description="Helical" evidence="2">
    <location>
        <begin position="139"/>
        <end position="160"/>
    </location>
</feature>
<sequence>MDSHTHHHMGVRELDLSACHVNSLSDKINAVPGLRTSTAFFTFLRANLVLSASTMSSCANTPILEPATPSTYPPPTHHHKHHQHRPGPSPLASNPPLTPLDDIPPLSLEPLSSPEEKAEGLNLVADSVVQMQQRASRAVATHPLCLAGLGVALAVVYRFSVPANPGLGLLLAGAVTTSYLLAIRYFTSGYVDLAEQLRSSWLSRGPHSGVADDDLILGARYGDHLVGALILRLQTDPARSTGPTGAHGHGRKRSRGSNSLRGGRGIIRAWTTRLKYRGTGVGRDLLASAVRLTKEKCGRDAEVGFAKEHANSTMLLPNRFNGLFRRDEIRAAKALDSAVAEWEACKKKR</sequence>
<dbReference type="HOGENOM" id="CLU_040076_1_0_1"/>
<keyword evidence="2" id="KW-1133">Transmembrane helix</keyword>
<gene>
    <name evidence="3" type="ORF">ACRE_089230</name>
</gene>
<feature type="compositionally biased region" description="Basic residues" evidence="1">
    <location>
        <begin position="76"/>
        <end position="85"/>
    </location>
</feature>
<protein>
    <submittedName>
        <fullName evidence="3">Uncharacterized protein</fullName>
    </submittedName>
</protein>
<keyword evidence="4" id="KW-1185">Reference proteome</keyword>
<dbReference type="SUPFAM" id="SSF55729">
    <property type="entry name" value="Acyl-CoA N-acyltransferases (Nat)"/>
    <property type="match status" value="1"/>
</dbReference>
<feature type="region of interest" description="Disordered" evidence="1">
    <location>
        <begin position="66"/>
        <end position="112"/>
    </location>
</feature>
<name>A0A086STH9_HAPC1</name>
<dbReference type="Proteomes" id="UP000029964">
    <property type="component" value="Unassembled WGS sequence"/>
</dbReference>
<evidence type="ECO:0000313" key="3">
    <source>
        <dbReference type="EMBL" id="KFH40411.1"/>
    </source>
</evidence>
<feature type="region of interest" description="Disordered" evidence="1">
    <location>
        <begin position="237"/>
        <end position="262"/>
    </location>
</feature>
<accession>A0A086STH9</accession>
<evidence type="ECO:0000256" key="1">
    <source>
        <dbReference type="SAM" id="MobiDB-lite"/>
    </source>
</evidence>
<organism evidence="3 4">
    <name type="scientific">Hapsidospora chrysogenum (strain ATCC 11550 / CBS 779.69 / DSM 880 / IAM 14645 / JCM 23072 / IMI 49137)</name>
    <name type="common">Acremonium chrysogenum</name>
    <dbReference type="NCBI Taxonomy" id="857340"/>
    <lineage>
        <taxon>Eukaryota</taxon>
        <taxon>Fungi</taxon>
        <taxon>Dikarya</taxon>
        <taxon>Ascomycota</taxon>
        <taxon>Pezizomycotina</taxon>
        <taxon>Sordariomycetes</taxon>
        <taxon>Hypocreomycetidae</taxon>
        <taxon>Hypocreales</taxon>
        <taxon>Bionectriaceae</taxon>
        <taxon>Hapsidospora</taxon>
    </lineage>
</organism>
<dbReference type="EMBL" id="JPKY01000208">
    <property type="protein sequence ID" value="KFH40411.1"/>
    <property type="molecule type" value="Genomic_DNA"/>
</dbReference>